<dbReference type="Proteomes" id="UP001501079">
    <property type="component" value="Unassembled WGS sequence"/>
</dbReference>
<dbReference type="PANTHER" id="PTHR43691:SF11">
    <property type="entry name" value="FI09636P-RELATED"/>
    <property type="match status" value="1"/>
</dbReference>
<comment type="catalytic activity">
    <reaction evidence="6">
        <text>uridine + phosphate = alpha-D-ribose 1-phosphate + uracil</text>
        <dbReference type="Rhea" id="RHEA:24388"/>
        <dbReference type="ChEBI" id="CHEBI:16704"/>
        <dbReference type="ChEBI" id="CHEBI:17568"/>
        <dbReference type="ChEBI" id="CHEBI:43474"/>
        <dbReference type="ChEBI" id="CHEBI:57720"/>
        <dbReference type="EC" id="2.4.2.3"/>
    </reaction>
</comment>
<proteinExistence type="inferred from homology"/>
<dbReference type="PANTHER" id="PTHR43691">
    <property type="entry name" value="URIDINE PHOSPHORYLASE"/>
    <property type="match status" value="1"/>
</dbReference>
<evidence type="ECO:0000256" key="1">
    <source>
        <dbReference type="ARBA" id="ARBA00010456"/>
    </source>
</evidence>
<dbReference type="EMBL" id="BAABBW010000004">
    <property type="protein sequence ID" value="GAA4176725.1"/>
    <property type="molecule type" value="Genomic_DNA"/>
</dbReference>
<dbReference type="Pfam" id="PF01048">
    <property type="entry name" value="PNP_UDP_1"/>
    <property type="match status" value="1"/>
</dbReference>
<accession>A0ABP8A3C1</accession>
<evidence type="ECO:0000256" key="5">
    <source>
        <dbReference type="ARBA" id="ARBA00022679"/>
    </source>
</evidence>
<feature type="domain" description="Nucleoside phosphorylase" evidence="7">
    <location>
        <begin position="51"/>
        <end position="245"/>
    </location>
</feature>
<evidence type="ECO:0000256" key="3">
    <source>
        <dbReference type="ARBA" id="ARBA00021980"/>
    </source>
</evidence>
<comment type="similarity">
    <text evidence="1">Belongs to the PNP/UDP phosphorylase family.</text>
</comment>
<dbReference type="CDD" id="cd17767">
    <property type="entry name" value="UP_EcUdp-like"/>
    <property type="match status" value="1"/>
</dbReference>
<sequence length="278" mass="29127">MAGAGRLQGGDQNLEMEHVMTDPTLQLVDKSAVGADARQFHIGVAPGEVSTVALLPGDPFRIPLIASFLDDVVEVAHNREHRTIVGSYKGRRITATSTGMGCPSTAIAVEELARVGVTSFIRVGSSAALQPGIAPGELLVSEGTLRNDGTTAAYAHPGYPAVPDTELTVALARHSERLAAAAGSASHRGINASDDAFYAETPEWIAQLNRLGVLNVEMESSALFVVARLRGLRAGMVCSCSSNLVSGMSLYGDTRAPLHAGWLRSIEAALETAAELEL</sequence>
<dbReference type="InterPro" id="IPR035994">
    <property type="entry name" value="Nucleoside_phosphorylase_sf"/>
</dbReference>
<evidence type="ECO:0000256" key="6">
    <source>
        <dbReference type="ARBA" id="ARBA00048447"/>
    </source>
</evidence>
<evidence type="ECO:0000256" key="4">
    <source>
        <dbReference type="ARBA" id="ARBA00022676"/>
    </source>
</evidence>
<evidence type="ECO:0000313" key="9">
    <source>
        <dbReference type="Proteomes" id="UP001501079"/>
    </source>
</evidence>
<dbReference type="InterPro" id="IPR018016">
    <property type="entry name" value="Nucleoside_phosphorylase_CS"/>
</dbReference>
<evidence type="ECO:0000313" key="8">
    <source>
        <dbReference type="EMBL" id="GAA4176725.1"/>
    </source>
</evidence>
<keyword evidence="4" id="KW-0328">Glycosyltransferase</keyword>
<organism evidence="8 9">
    <name type="scientific">Gryllotalpicola koreensis</name>
    <dbReference type="NCBI Taxonomy" id="993086"/>
    <lineage>
        <taxon>Bacteria</taxon>
        <taxon>Bacillati</taxon>
        <taxon>Actinomycetota</taxon>
        <taxon>Actinomycetes</taxon>
        <taxon>Micrococcales</taxon>
        <taxon>Microbacteriaceae</taxon>
        <taxon>Gryllotalpicola</taxon>
    </lineage>
</organism>
<name>A0ABP8A3C1_9MICO</name>
<dbReference type="EC" id="2.4.2.3" evidence="2"/>
<comment type="caution">
    <text evidence="8">The sequence shown here is derived from an EMBL/GenBank/DDBJ whole genome shotgun (WGS) entry which is preliminary data.</text>
</comment>
<gene>
    <name evidence="8" type="ORF">GCM10022287_24480</name>
</gene>
<dbReference type="Gene3D" id="3.40.50.1580">
    <property type="entry name" value="Nucleoside phosphorylase domain"/>
    <property type="match status" value="1"/>
</dbReference>
<reference evidence="9" key="1">
    <citation type="journal article" date="2019" name="Int. J. Syst. Evol. Microbiol.">
        <title>The Global Catalogue of Microorganisms (GCM) 10K type strain sequencing project: providing services to taxonomists for standard genome sequencing and annotation.</title>
        <authorList>
            <consortium name="The Broad Institute Genomics Platform"/>
            <consortium name="The Broad Institute Genome Sequencing Center for Infectious Disease"/>
            <person name="Wu L."/>
            <person name="Ma J."/>
        </authorList>
    </citation>
    <scope>NUCLEOTIDE SEQUENCE [LARGE SCALE GENOMIC DNA]</scope>
    <source>
        <strain evidence="9">JCM 17591</strain>
    </source>
</reference>
<keyword evidence="5" id="KW-0808">Transferase</keyword>
<evidence type="ECO:0000259" key="7">
    <source>
        <dbReference type="Pfam" id="PF01048"/>
    </source>
</evidence>
<dbReference type="PROSITE" id="PS01232">
    <property type="entry name" value="PNP_UDP_1"/>
    <property type="match status" value="1"/>
</dbReference>
<evidence type="ECO:0000256" key="2">
    <source>
        <dbReference type="ARBA" id="ARBA00011888"/>
    </source>
</evidence>
<dbReference type="InterPro" id="IPR000845">
    <property type="entry name" value="Nucleoside_phosphorylase_d"/>
</dbReference>
<dbReference type="SUPFAM" id="SSF53167">
    <property type="entry name" value="Purine and uridine phosphorylases"/>
    <property type="match status" value="1"/>
</dbReference>
<protein>
    <recommendedName>
        <fullName evidence="3">Uridine phosphorylase</fullName>
        <ecNumber evidence="2">2.4.2.3</ecNumber>
    </recommendedName>
</protein>
<keyword evidence="9" id="KW-1185">Reference proteome</keyword>